<comment type="caution">
    <text evidence="3">The sequence shown here is derived from an EMBL/GenBank/DDBJ whole genome shotgun (WGS) entry which is preliminary data.</text>
</comment>
<dbReference type="SUPFAM" id="SSF160920">
    <property type="entry name" value="PSTPO5379-like"/>
    <property type="match status" value="1"/>
</dbReference>
<evidence type="ECO:0000256" key="1">
    <source>
        <dbReference type="ARBA" id="ARBA00007896"/>
    </source>
</evidence>
<dbReference type="OrthoDB" id="149585at2"/>
<dbReference type="GO" id="GO:0016829">
    <property type="term" value="F:lyase activity"/>
    <property type="evidence" value="ECO:0007669"/>
    <property type="project" value="UniProtKB-KW"/>
</dbReference>
<dbReference type="Gene3D" id="3.30.2040.10">
    <property type="entry name" value="PSTPO5379-like domain"/>
    <property type="match status" value="1"/>
</dbReference>
<protein>
    <recommendedName>
        <fullName evidence="5">Hydro-lyase</fullName>
    </recommendedName>
</protein>
<dbReference type="InterPro" id="IPR038021">
    <property type="entry name" value="Putative_hydro-lyase"/>
</dbReference>
<dbReference type="Gene3D" id="3.40.1640.10">
    <property type="entry name" value="PSTPO5379-like"/>
    <property type="match status" value="1"/>
</dbReference>
<dbReference type="Pfam" id="PF07286">
    <property type="entry name" value="D-Glu_cyclase"/>
    <property type="match status" value="1"/>
</dbReference>
<evidence type="ECO:0000313" key="4">
    <source>
        <dbReference type="Proteomes" id="UP000027822"/>
    </source>
</evidence>
<dbReference type="RefSeq" id="WP_157405988.1">
    <property type="nucleotide sequence ID" value="NZ_CBCSJC010000019.1"/>
</dbReference>
<gene>
    <name evidence="3" type="ORF">BAMA_23075</name>
</gene>
<dbReference type="PIRSF" id="PIRSF029755">
    <property type="entry name" value="UCP029755"/>
    <property type="match status" value="1"/>
</dbReference>
<dbReference type="PANTHER" id="PTHR32022">
    <property type="entry name" value="D-GLUTAMATE CYCLASE, MITOCHONDRIAL"/>
    <property type="match status" value="1"/>
</dbReference>
<keyword evidence="2" id="KW-0456">Lyase</keyword>
<comment type="similarity">
    <text evidence="1">Belongs to the D-glutamate cyclase family.</text>
</comment>
<dbReference type="STRING" id="574376.BAMA_23075"/>
<accession>A0A073JY97</accession>
<keyword evidence="4" id="KW-1185">Reference proteome</keyword>
<sequence length="253" mass="28919">MMIESPKKQRLKFRENLESITTSGLCDGYLQANMITLPEEYAFEFLLFCQRNPKPCPIVDVLEVGQFQPHIADADIRTDLPKYRIYRHGKLEEERLDIKEYWQGNFVTFLLGCSFTFEMALTEAKISLLHQEMNKVVPMYQTNIQCKSAGRFKGNMVVSMRAIKKEELMKVIEITSQFPSAHGAPVHIGDPSLIGIYDIEKTDYGEFTPFSEDEGIPVFWACGVTPQYVGLEAKPEIMITHAPGHMLITDQKE</sequence>
<dbReference type="eggNOG" id="COG4336">
    <property type="taxonomic scope" value="Bacteria"/>
</dbReference>
<reference evidence="3 4" key="1">
    <citation type="submission" date="2014-06" db="EMBL/GenBank/DDBJ databases">
        <title>Draft genome sequence of Bacillus manliponensis JCM 15802 (MCCC 1A00708).</title>
        <authorList>
            <person name="Lai Q."/>
            <person name="Liu Y."/>
            <person name="Shao Z."/>
        </authorList>
    </citation>
    <scope>NUCLEOTIDE SEQUENCE [LARGE SCALE GENOMIC DNA]</scope>
    <source>
        <strain evidence="3 4">JCM 15802</strain>
    </source>
</reference>
<dbReference type="InterPro" id="IPR016938">
    <property type="entry name" value="UPF0317"/>
</dbReference>
<dbReference type="Proteomes" id="UP000027822">
    <property type="component" value="Unassembled WGS sequence"/>
</dbReference>
<evidence type="ECO:0000313" key="3">
    <source>
        <dbReference type="EMBL" id="KEK19266.1"/>
    </source>
</evidence>
<name>A0A073JY97_9BACI</name>
<dbReference type="PANTHER" id="PTHR32022:SF10">
    <property type="entry name" value="D-GLUTAMATE CYCLASE, MITOCHONDRIAL"/>
    <property type="match status" value="1"/>
</dbReference>
<dbReference type="AlphaFoldDB" id="A0A073JY97"/>
<dbReference type="EMBL" id="JOTN01000008">
    <property type="protein sequence ID" value="KEK19266.1"/>
    <property type="molecule type" value="Genomic_DNA"/>
</dbReference>
<dbReference type="NCBIfam" id="NF003969">
    <property type="entry name" value="PRK05463.1"/>
    <property type="match status" value="1"/>
</dbReference>
<dbReference type="InterPro" id="IPR009906">
    <property type="entry name" value="D-Glu_cyclase"/>
</dbReference>
<proteinExistence type="inferred from homology"/>
<organism evidence="3 4">
    <name type="scientific">Bacillus manliponensis</name>
    <dbReference type="NCBI Taxonomy" id="574376"/>
    <lineage>
        <taxon>Bacteria</taxon>
        <taxon>Bacillati</taxon>
        <taxon>Bacillota</taxon>
        <taxon>Bacilli</taxon>
        <taxon>Bacillales</taxon>
        <taxon>Bacillaceae</taxon>
        <taxon>Bacillus</taxon>
        <taxon>Bacillus cereus group</taxon>
    </lineage>
</organism>
<evidence type="ECO:0008006" key="5">
    <source>
        <dbReference type="Google" id="ProtNLM"/>
    </source>
</evidence>
<evidence type="ECO:0000256" key="2">
    <source>
        <dbReference type="ARBA" id="ARBA00023239"/>
    </source>
</evidence>
<dbReference type="FunFam" id="3.30.2040.10:FF:000001">
    <property type="entry name" value="D-glutamate cyclase, mitochondrial"/>
    <property type="match status" value="1"/>
</dbReference>